<evidence type="ECO:0000256" key="1">
    <source>
        <dbReference type="ARBA" id="ARBA00022468"/>
    </source>
</evidence>
<keyword evidence="5" id="KW-0175">Coiled coil</keyword>
<keyword evidence="3 4" id="KW-0862">Zinc</keyword>
<evidence type="ECO:0000259" key="7">
    <source>
        <dbReference type="PROSITE" id="PS50023"/>
    </source>
</evidence>
<keyword evidence="10" id="KW-1185">Reference proteome</keyword>
<dbReference type="OrthoDB" id="79452at2759"/>
<dbReference type="CDD" id="cd09394">
    <property type="entry name" value="LIM1_Rga"/>
    <property type="match status" value="1"/>
</dbReference>
<feature type="compositionally biased region" description="Polar residues" evidence="6">
    <location>
        <begin position="454"/>
        <end position="468"/>
    </location>
</feature>
<organism evidence="9 10">
    <name type="scientific">Claviceps africana</name>
    <dbReference type="NCBI Taxonomy" id="83212"/>
    <lineage>
        <taxon>Eukaryota</taxon>
        <taxon>Fungi</taxon>
        <taxon>Dikarya</taxon>
        <taxon>Ascomycota</taxon>
        <taxon>Pezizomycotina</taxon>
        <taxon>Sordariomycetes</taxon>
        <taxon>Hypocreomycetidae</taxon>
        <taxon>Hypocreales</taxon>
        <taxon>Clavicipitaceae</taxon>
        <taxon>Claviceps</taxon>
    </lineage>
</organism>
<accession>A0A8K0J4B1</accession>
<protein>
    <submittedName>
        <fullName evidence="9">Uncharacterized protein</fullName>
    </submittedName>
</protein>
<reference evidence="9" key="1">
    <citation type="journal article" date="2020" name="bioRxiv">
        <title>Whole genome comparisons of ergot fungi reveals the divergence and evolution of species within the genus Claviceps are the result of varying mechanisms driving genome evolution and host range expansion.</title>
        <authorList>
            <person name="Wyka S.A."/>
            <person name="Mondo S.J."/>
            <person name="Liu M."/>
            <person name="Dettman J."/>
            <person name="Nalam V."/>
            <person name="Broders K.D."/>
        </authorList>
    </citation>
    <scope>NUCLEOTIDE SEQUENCE</scope>
    <source>
        <strain evidence="9">CCC 489</strain>
    </source>
</reference>
<dbReference type="Pfam" id="PF00620">
    <property type="entry name" value="RhoGAP"/>
    <property type="match status" value="1"/>
</dbReference>
<feature type="compositionally biased region" description="Low complexity" evidence="6">
    <location>
        <begin position="364"/>
        <end position="385"/>
    </location>
</feature>
<dbReference type="PROSITE" id="PS50023">
    <property type="entry name" value="LIM_DOMAIN_2"/>
    <property type="match status" value="1"/>
</dbReference>
<dbReference type="SMART" id="SM00324">
    <property type="entry name" value="RhoGAP"/>
    <property type="match status" value="1"/>
</dbReference>
<dbReference type="InterPro" id="IPR050729">
    <property type="entry name" value="Rho-GAP"/>
</dbReference>
<feature type="compositionally biased region" description="Pro residues" evidence="6">
    <location>
        <begin position="474"/>
        <end position="486"/>
    </location>
</feature>
<keyword evidence="1" id="KW-0343">GTPase activation</keyword>
<evidence type="ECO:0000256" key="6">
    <source>
        <dbReference type="SAM" id="MobiDB-lite"/>
    </source>
</evidence>
<keyword evidence="2 4" id="KW-0479">Metal-binding</keyword>
<dbReference type="PROSITE" id="PS50238">
    <property type="entry name" value="RHOGAP"/>
    <property type="match status" value="1"/>
</dbReference>
<dbReference type="PANTHER" id="PTHR23176:SF128">
    <property type="entry name" value="RHO GTPASE-ACTIVATING PROTEIN RGD1"/>
    <property type="match status" value="1"/>
</dbReference>
<feature type="compositionally biased region" description="Polar residues" evidence="6">
    <location>
        <begin position="574"/>
        <end position="602"/>
    </location>
</feature>
<dbReference type="EMBL" id="SRPY01000511">
    <property type="protein sequence ID" value="KAG5922670.1"/>
    <property type="molecule type" value="Genomic_DNA"/>
</dbReference>
<dbReference type="Proteomes" id="UP000811619">
    <property type="component" value="Unassembled WGS sequence"/>
</dbReference>
<dbReference type="Pfam" id="PF00412">
    <property type="entry name" value="LIM"/>
    <property type="match status" value="1"/>
</dbReference>
<keyword evidence="4" id="KW-0440">LIM domain</keyword>
<feature type="region of interest" description="Disordered" evidence="6">
    <location>
        <begin position="910"/>
        <end position="985"/>
    </location>
</feature>
<comment type="caution">
    <text evidence="9">The sequence shown here is derived from an EMBL/GenBank/DDBJ whole genome shotgun (WGS) entry which is preliminary data.</text>
</comment>
<dbReference type="GO" id="GO:0005938">
    <property type="term" value="C:cell cortex"/>
    <property type="evidence" value="ECO:0007669"/>
    <property type="project" value="UniProtKB-ARBA"/>
</dbReference>
<dbReference type="PANTHER" id="PTHR23176">
    <property type="entry name" value="RHO/RAC/CDC GTPASE-ACTIVATING PROTEIN"/>
    <property type="match status" value="1"/>
</dbReference>
<proteinExistence type="predicted"/>
<dbReference type="FunFam" id="1.10.555.10:FF:000043">
    <property type="entry name" value="Rho GTPase activator Rga"/>
    <property type="match status" value="1"/>
</dbReference>
<evidence type="ECO:0000313" key="10">
    <source>
        <dbReference type="Proteomes" id="UP000811619"/>
    </source>
</evidence>
<dbReference type="CDD" id="cd09395">
    <property type="entry name" value="LIM2_Rga"/>
    <property type="match status" value="1"/>
</dbReference>
<dbReference type="AlphaFoldDB" id="A0A8K0J4B1"/>
<feature type="compositionally biased region" description="Low complexity" evidence="6">
    <location>
        <begin position="936"/>
        <end position="965"/>
    </location>
</feature>
<dbReference type="CDD" id="cd00159">
    <property type="entry name" value="RhoGAP"/>
    <property type="match status" value="1"/>
</dbReference>
<feature type="compositionally biased region" description="Basic and acidic residues" evidence="6">
    <location>
        <begin position="392"/>
        <end position="417"/>
    </location>
</feature>
<feature type="domain" description="Rho-GAP" evidence="8">
    <location>
        <begin position="1012"/>
        <end position="1199"/>
    </location>
</feature>
<feature type="region of interest" description="Disordered" evidence="6">
    <location>
        <begin position="139"/>
        <end position="632"/>
    </location>
</feature>
<feature type="compositionally biased region" description="Gly residues" evidence="6">
    <location>
        <begin position="921"/>
        <end position="935"/>
    </location>
</feature>
<dbReference type="InterPro" id="IPR000198">
    <property type="entry name" value="RhoGAP_dom"/>
</dbReference>
<dbReference type="GO" id="GO:0046872">
    <property type="term" value="F:metal ion binding"/>
    <property type="evidence" value="ECO:0007669"/>
    <property type="project" value="UniProtKB-KW"/>
</dbReference>
<feature type="compositionally biased region" description="Basic and acidic residues" evidence="6">
    <location>
        <begin position="215"/>
        <end position="224"/>
    </location>
</feature>
<evidence type="ECO:0000256" key="3">
    <source>
        <dbReference type="ARBA" id="ARBA00022833"/>
    </source>
</evidence>
<dbReference type="Gene3D" id="1.10.555.10">
    <property type="entry name" value="Rho GTPase activation protein"/>
    <property type="match status" value="1"/>
</dbReference>
<gene>
    <name evidence="9" type="ORF">E4U42_005414</name>
</gene>
<dbReference type="GO" id="GO:0005096">
    <property type="term" value="F:GTPase activator activity"/>
    <property type="evidence" value="ECO:0007669"/>
    <property type="project" value="UniProtKB-KW"/>
</dbReference>
<dbReference type="InterPro" id="IPR001781">
    <property type="entry name" value="Znf_LIM"/>
</dbReference>
<dbReference type="InterPro" id="IPR008936">
    <property type="entry name" value="Rho_GTPase_activation_prot"/>
</dbReference>
<feature type="compositionally biased region" description="Basic and acidic residues" evidence="6">
    <location>
        <begin position="317"/>
        <end position="332"/>
    </location>
</feature>
<dbReference type="GO" id="GO:0007165">
    <property type="term" value="P:signal transduction"/>
    <property type="evidence" value="ECO:0007669"/>
    <property type="project" value="InterPro"/>
</dbReference>
<name>A0A8K0J4B1_9HYPO</name>
<feature type="domain" description="LIM zinc-binding" evidence="7">
    <location>
        <begin position="19"/>
        <end position="81"/>
    </location>
</feature>
<evidence type="ECO:0000256" key="4">
    <source>
        <dbReference type="PROSITE-ProRule" id="PRU00125"/>
    </source>
</evidence>
<feature type="compositionally biased region" description="Low complexity" evidence="6">
    <location>
        <begin position="911"/>
        <end position="920"/>
    </location>
</feature>
<evidence type="ECO:0000256" key="2">
    <source>
        <dbReference type="ARBA" id="ARBA00022723"/>
    </source>
</evidence>
<dbReference type="PROSITE" id="PS00478">
    <property type="entry name" value="LIM_DOMAIN_1"/>
    <property type="match status" value="1"/>
</dbReference>
<feature type="compositionally biased region" description="Basic and acidic residues" evidence="6">
    <location>
        <begin position="518"/>
        <end position="527"/>
    </location>
</feature>
<evidence type="ECO:0000313" key="9">
    <source>
        <dbReference type="EMBL" id="KAG5922670.1"/>
    </source>
</evidence>
<feature type="compositionally biased region" description="Low complexity" evidence="6">
    <location>
        <begin position="487"/>
        <end position="503"/>
    </location>
</feature>
<dbReference type="SUPFAM" id="SSF48350">
    <property type="entry name" value="GTPase activation domain, GAP"/>
    <property type="match status" value="1"/>
</dbReference>
<feature type="coiled-coil region" evidence="5">
    <location>
        <begin position="719"/>
        <end position="760"/>
    </location>
</feature>
<feature type="compositionally biased region" description="Basic and acidic residues" evidence="6">
    <location>
        <begin position="340"/>
        <end position="357"/>
    </location>
</feature>
<evidence type="ECO:0000256" key="5">
    <source>
        <dbReference type="SAM" id="Coils"/>
    </source>
</evidence>
<sequence length="1202" mass="130731">MTAVEDEYLEASLDTDEVFNCKACSEILEEGKAYELAGLRWHINCFRCHFCKTLLDCDANLLLLGDGTLICNNCTYDCTACGNKIEELAILTGEQAFCATCFRCRNCKRKIENLRYARTGQSILCMDCHETIIARRRKNKKAAAASGKSRAQDHSPLVTEKSLPALPPSAIPPNAFSNDRVDPDSDTPTELSPRPRGAHGGHNEHSSRGNSKPGRSPDVRDLSTKMDGLSLPATTYRKNRNSSIYHSADSAPGEGSDNFFIPVALDPSPSTIDTPRSLPDNPAEGGRRKDKDYFSVTKSSGSTKRDDSVSSTPHIAFQEKGRTSSSDHDVARLKSAKFSKSTEQDQRKASGSDDSKLPEAPPLRNGQSTRSSSSHSSATQDNASSKSSNGIVRKDGYSNLSEARKVNEPRTSEDADGIRPTGRPDLTKAITRKQVPSAGERSSNGQPGPRTGHTGPSEQAQPVLSDTYTQPRTAPLPPAPPAPPPAAAAAAAAAAAQAQNPRTAPAPTPTPTSTLNGAKDHHAEHKVSPKLPRWSNGGDFSMDEDMARILGTDEGSSSILRRVSNAVRHGRTGSIESSYHSNPARTSHSRSISETTRATTSPRWPKSPEGGDDNPSASQDRSSPMPVSPPDNAAVLKRQLRSSEQRVAELERQFVTEKDIKNLNKKLVEKRKTVSVLDTQTEIMIRQLEVLAGYVERAKETKTPVDPRELEDSAIKEFVKKLDAVKEAMSETIENLHEERDQLMEEKEQAILDRDRALLEFEQLSSKNAQLADMNNDLTHQIQERFKSQIGDGKSLSGLGIYGHGRNSGGGSFVNLETSSLSTGATLVGDEEPIVESGPTVVQVTKGQAKKFNWKKGSKTMAQVAKGVNRAVVAFQQNDRERLQQQNHQHQGLAADSIGLPYNMTVSQVESANSSPFNNSSGGGGNNSSSIGGGNNNSSSSSSSSIIGGHNNNNGSSSAGIAGNATQNRQQADPGRQGFGFFGKKNTMPKSVSASAVATATAAEPPSTLFGSDLVERAEHERRQIPAVVTRCIEEVELRGMDQEGIYRKTGGNSQVNMIKDGFDKNENFDISDPDMDITAVTSVLKQYFRKLPIPLLTFDVYDLVLESNAIVDEADRCLHLKKSFATMPERHRDCLEFLMFHLHRVAQREPENLMSPKNLAVVFAPTIMRDLSIEREMTDMHSKNIAVQFVIENTNRIFDDS</sequence>
<dbReference type="SMART" id="SM00132">
    <property type="entry name" value="LIM"/>
    <property type="match status" value="2"/>
</dbReference>
<dbReference type="Gene3D" id="2.10.110.10">
    <property type="entry name" value="Cysteine Rich Protein"/>
    <property type="match status" value="2"/>
</dbReference>
<evidence type="ECO:0000259" key="8">
    <source>
        <dbReference type="PROSITE" id="PS50238"/>
    </source>
</evidence>